<keyword evidence="2" id="KW-0813">Transport</keyword>
<name>A0ABS4HX74_9BACL</name>
<feature type="transmembrane region" description="Helical" evidence="9">
    <location>
        <begin position="130"/>
        <end position="151"/>
    </location>
</feature>
<evidence type="ECO:0000256" key="4">
    <source>
        <dbReference type="ARBA" id="ARBA00022519"/>
    </source>
</evidence>
<evidence type="ECO:0000256" key="2">
    <source>
        <dbReference type="ARBA" id="ARBA00022448"/>
    </source>
</evidence>
<comment type="subcellular location">
    <subcellularLocation>
        <location evidence="1">Cell inner membrane</location>
        <topology evidence="1">Multi-pass membrane protein</topology>
    </subcellularLocation>
</comment>
<evidence type="ECO:0000256" key="7">
    <source>
        <dbReference type="ARBA" id="ARBA00023136"/>
    </source>
</evidence>
<gene>
    <name evidence="11" type="ORF">J2Z65_002470</name>
</gene>
<keyword evidence="5 9" id="KW-0812">Transmembrane</keyword>
<reference evidence="11 12" key="1">
    <citation type="submission" date="2021-03" db="EMBL/GenBank/DDBJ databases">
        <title>Genomic Encyclopedia of Type Strains, Phase IV (KMG-IV): sequencing the most valuable type-strain genomes for metagenomic binning, comparative biology and taxonomic classification.</title>
        <authorList>
            <person name="Goeker M."/>
        </authorList>
    </citation>
    <scope>NUCLEOTIDE SEQUENCE [LARGE SCALE GENOMIC DNA]</scope>
    <source>
        <strain evidence="11 12">DSM 24950</strain>
    </source>
</reference>
<dbReference type="InterPro" id="IPR055348">
    <property type="entry name" value="DctQ"/>
</dbReference>
<keyword evidence="4" id="KW-0997">Cell inner membrane</keyword>
<proteinExistence type="inferred from homology"/>
<feature type="transmembrane region" description="Helical" evidence="9">
    <location>
        <begin position="89"/>
        <end position="110"/>
    </location>
</feature>
<dbReference type="PANTHER" id="PTHR35011">
    <property type="entry name" value="2,3-DIKETO-L-GULONATE TRAP TRANSPORTER SMALL PERMEASE PROTEIN YIAM"/>
    <property type="match status" value="1"/>
</dbReference>
<dbReference type="EMBL" id="JAGGKV010000005">
    <property type="protein sequence ID" value="MBP1963254.1"/>
    <property type="molecule type" value="Genomic_DNA"/>
</dbReference>
<evidence type="ECO:0000256" key="5">
    <source>
        <dbReference type="ARBA" id="ARBA00022692"/>
    </source>
</evidence>
<protein>
    <submittedName>
        <fullName evidence="11">TRAP-type C4-dicarboxylate transport system permease small subunit</fullName>
    </submittedName>
</protein>
<dbReference type="Pfam" id="PF04290">
    <property type="entry name" value="DctQ"/>
    <property type="match status" value="1"/>
</dbReference>
<comment type="caution">
    <text evidence="11">The sequence shown here is derived from an EMBL/GenBank/DDBJ whole genome shotgun (WGS) entry which is preliminary data.</text>
</comment>
<feature type="transmembrane region" description="Helical" evidence="9">
    <location>
        <begin position="50"/>
        <end position="68"/>
    </location>
</feature>
<keyword evidence="12" id="KW-1185">Reference proteome</keyword>
<dbReference type="Proteomes" id="UP001519344">
    <property type="component" value="Unassembled WGS sequence"/>
</dbReference>
<evidence type="ECO:0000256" key="1">
    <source>
        <dbReference type="ARBA" id="ARBA00004429"/>
    </source>
</evidence>
<evidence type="ECO:0000256" key="3">
    <source>
        <dbReference type="ARBA" id="ARBA00022475"/>
    </source>
</evidence>
<dbReference type="PANTHER" id="PTHR35011:SF2">
    <property type="entry name" value="2,3-DIKETO-L-GULONATE TRAP TRANSPORTER SMALL PERMEASE PROTEIN YIAM"/>
    <property type="match status" value="1"/>
</dbReference>
<evidence type="ECO:0000259" key="10">
    <source>
        <dbReference type="Pfam" id="PF04290"/>
    </source>
</evidence>
<dbReference type="InterPro" id="IPR007387">
    <property type="entry name" value="TRAP_DctQ"/>
</dbReference>
<organism evidence="11 12">
    <name type="scientific">Paenibacillus aceris</name>
    <dbReference type="NCBI Taxonomy" id="869555"/>
    <lineage>
        <taxon>Bacteria</taxon>
        <taxon>Bacillati</taxon>
        <taxon>Bacillota</taxon>
        <taxon>Bacilli</taxon>
        <taxon>Bacillales</taxon>
        <taxon>Paenibacillaceae</taxon>
        <taxon>Paenibacillus</taxon>
    </lineage>
</organism>
<feature type="domain" description="Tripartite ATP-independent periplasmic transporters DctQ component" evidence="10">
    <location>
        <begin position="26"/>
        <end position="151"/>
    </location>
</feature>
<keyword evidence="3" id="KW-1003">Cell membrane</keyword>
<evidence type="ECO:0000256" key="8">
    <source>
        <dbReference type="ARBA" id="ARBA00038436"/>
    </source>
</evidence>
<evidence type="ECO:0000313" key="11">
    <source>
        <dbReference type="EMBL" id="MBP1963254.1"/>
    </source>
</evidence>
<comment type="similarity">
    <text evidence="8">Belongs to the TRAP transporter small permease family.</text>
</comment>
<evidence type="ECO:0000313" key="12">
    <source>
        <dbReference type="Proteomes" id="UP001519344"/>
    </source>
</evidence>
<feature type="transmembrane region" description="Helical" evidence="9">
    <location>
        <begin position="7"/>
        <end position="30"/>
    </location>
</feature>
<keyword evidence="6 9" id="KW-1133">Transmembrane helix</keyword>
<accession>A0ABS4HX74</accession>
<evidence type="ECO:0000256" key="6">
    <source>
        <dbReference type="ARBA" id="ARBA00022989"/>
    </source>
</evidence>
<evidence type="ECO:0000256" key="9">
    <source>
        <dbReference type="SAM" id="Phobius"/>
    </source>
</evidence>
<keyword evidence="7 9" id="KW-0472">Membrane</keyword>
<dbReference type="RefSeq" id="WP_167066122.1">
    <property type="nucleotide sequence ID" value="NZ_JAAOZR010000045.1"/>
</dbReference>
<sequence>MRTIKKIALFIDSFFENFAQVSLVAMILIVTIQVITRKMFNYVFFWSEEITMVLLIWFTFMGIAIGFREKLHLAIDSFTAKLPRKVNMGIDKLVSIGSLAFGIFMIKYGWDFTVLMNSSTLPATKLPNSAFYAVMPLAGFMISIYAMLEILGVNTRRHQGMEEGEH</sequence>